<dbReference type="EMBL" id="CP045484">
    <property type="protein sequence ID" value="QGR17299.1"/>
    <property type="molecule type" value="Genomic_DNA"/>
</dbReference>
<dbReference type="KEGG" id="soh:D1869_08920"/>
<dbReference type="InterPro" id="IPR009409">
    <property type="entry name" value="DUF1059"/>
</dbReference>
<name>A0A650CHP6_SULOH</name>
<dbReference type="Proteomes" id="UP000427373">
    <property type="component" value="Chromosome"/>
</dbReference>
<dbReference type="AlphaFoldDB" id="A0A650CHP6"/>
<dbReference type="RefSeq" id="WP_156014789.1">
    <property type="nucleotide sequence ID" value="NZ_AP031374.1"/>
</dbReference>
<evidence type="ECO:0000313" key="1">
    <source>
        <dbReference type="EMBL" id="MBB5254806.1"/>
    </source>
</evidence>
<evidence type="ECO:0000313" key="3">
    <source>
        <dbReference type="Proteomes" id="UP000427373"/>
    </source>
</evidence>
<evidence type="ECO:0000313" key="2">
    <source>
        <dbReference type="EMBL" id="QGR17299.1"/>
    </source>
</evidence>
<dbReference type="EMBL" id="JACHFY010000025">
    <property type="protein sequence ID" value="MBB5254806.1"/>
    <property type="molecule type" value="Genomic_DNA"/>
</dbReference>
<evidence type="ECO:0000313" key="4">
    <source>
        <dbReference type="Proteomes" id="UP000582213"/>
    </source>
</evidence>
<reference evidence="2 3" key="1">
    <citation type="submission" date="2019-10" db="EMBL/GenBank/DDBJ databases">
        <title>Genome Sequences from Six Type Strain Members of the Archaeal Family Sulfolobaceae: Acidianus ambivalens, Acidianus infernus, Metallosphaera prunae, Stygiolobus azoricus, Sulfolobus metallicus, and Sulfurisphaera ohwakuensis.</title>
        <authorList>
            <person name="Counts J.A."/>
            <person name="Kelly R.M."/>
        </authorList>
    </citation>
    <scope>NUCLEOTIDE SEQUENCE [LARGE SCALE GENOMIC DNA]</scope>
    <source>
        <strain evidence="2 3">TA-1</strain>
    </source>
</reference>
<protein>
    <submittedName>
        <fullName evidence="2">DUF1059 domain-containing protein</fullName>
    </submittedName>
    <submittedName>
        <fullName evidence="1">Putative small metal-binding protein</fullName>
    </submittedName>
</protein>
<organism evidence="2 3">
    <name type="scientific">Sulfurisphaera ohwakuensis</name>
    <dbReference type="NCBI Taxonomy" id="69656"/>
    <lineage>
        <taxon>Archaea</taxon>
        <taxon>Thermoproteota</taxon>
        <taxon>Thermoprotei</taxon>
        <taxon>Sulfolobales</taxon>
        <taxon>Sulfolobaceae</taxon>
        <taxon>Sulfurisphaera</taxon>
    </lineage>
</organism>
<accession>A0A650CHP6</accession>
<reference evidence="1 4" key="2">
    <citation type="submission" date="2020-08" db="EMBL/GenBank/DDBJ databases">
        <title>Genomic Encyclopedia of Type Strains, Phase IV (KMG-IV): sequencing the most valuable type-strain genomes for metagenomic binning, comparative biology and taxonomic classification.</title>
        <authorList>
            <person name="Goeker M."/>
        </authorList>
    </citation>
    <scope>NUCLEOTIDE SEQUENCE [LARGE SCALE GENOMIC DNA]</scope>
    <source>
        <strain evidence="1 4">DSM 12421</strain>
    </source>
</reference>
<dbReference type="OrthoDB" id="9023at2157"/>
<dbReference type="Pfam" id="PF06348">
    <property type="entry name" value="DUF1059"/>
    <property type="match status" value="1"/>
</dbReference>
<dbReference type="Proteomes" id="UP000582213">
    <property type="component" value="Unassembled WGS sequence"/>
</dbReference>
<dbReference type="GeneID" id="95645152"/>
<proteinExistence type="predicted"/>
<gene>
    <name evidence="2" type="ORF">D1869_08920</name>
    <name evidence="1" type="ORF">HNQ62_002580</name>
</gene>
<keyword evidence="3" id="KW-1185">Reference proteome</keyword>
<sequence>MVFGFGRKKKFEFQCSSIGMNCGFEIKNASTEDELMEILKIHAKKAHGLNEIPQDVINKIRQNIKKV</sequence>